<gene>
    <name evidence="2" type="ORF">EVAR_66333_1</name>
</gene>
<evidence type="ECO:0000313" key="2">
    <source>
        <dbReference type="EMBL" id="GBP81787.1"/>
    </source>
</evidence>
<evidence type="ECO:0000256" key="1">
    <source>
        <dbReference type="SAM" id="MobiDB-lite"/>
    </source>
</evidence>
<reference evidence="2 3" key="1">
    <citation type="journal article" date="2019" name="Commun. Biol.">
        <title>The bagworm genome reveals a unique fibroin gene that provides high tensile strength.</title>
        <authorList>
            <person name="Kono N."/>
            <person name="Nakamura H."/>
            <person name="Ohtoshi R."/>
            <person name="Tomita M."/>
            <person name="Numata K."/>
            <person name="Arakawa K."/>
        </authorList>
    </citation>
    <scope>NUCLEOTIDE SEQUENCE [LARGE SCALE GENOMIC DNA]</scope>
</reference>
<comment type="caution">
    <text evidence="2">The sequence shown here is derived from an EMBL/GenBank/DDBJ whole genome shotgun (WGS) entry which is preliminary data.</text>
</comment>
<protein>
    <submittedName>
        <fullName evidence="2">Uncharacterized protein</fullName>
    </submittedName>
</protein>
<dbReference type="AlphaFoldDB" id="A0A4C1Z560"/>
<dbReference type="EMBL" id="BGZK01001530">
    <property type="protein sequence ID" value="GBP81787.1"/>
    <property type="molecule type" value="Genomic_DNA"/>
</dbReference>
<keyword evidence="3" id="KW-1185">Reference proteome</keyword>
<name>A0A4C1Z560_EUMVA</name>
<feature type="region of interest" description="Disordered" evidence="1">
    <location>
        <begin position="1"/>
        <end position="21"/>
    </location>
</feature>
<dbReference type="Proteomes" id="UP000299102">
    <property type="component" value="Unassembled WGS sequence"/>
</dbReference>
<organism evidence="2 3">
    <name type="scientific">Eumeta variegata</name>
    <name type="common">Bagworm moth</name>
    <name type="synonym">Eumeta japonica</name>
    <dbReference type="NCBI Taxonomy" id="151549"/>
    <lineage>
        <taxon>Eukaryota</taxon>
        <taxon>Metazoa</taxon>
        <taxon>Ecdysozoa</taxon>
        <taxon>Arthropoda</taxon>
        <taxon>Hexapoda</taxon>
        <taxon>Insecta</taxon>
        <taxon>Pterygota</taxon>
        <taxon>Neoptera</taxon>
        <taxon>Endopterygota</taxon>
        <taxon>Lepidoptera</taxon>
        <taxon>Glossata</taxon>
        <taxon>Ditrysia</taxon>
        <taxon>Tineoidea</taxon>
        <taxon>Psychidae</taxon>
        <taxon>Oiketicinae</taxon>
        <taxon>Eumeta</taxon>
    </lineage>
</organism>
<evidence type="ECO:0000313" key="3">
    <source>
        <dbReference type="Proteomes" id="UP000299102"/>
    </source>
</evidence>
<proteinExistence type="predicted"/>
<sequence>MRSQPQDAPRGHVKSHRASTRFSSFNNQIEGSFLSPTSVTIPLAGNAISPGLMAGVVPPNASCAIFCQIWGGTGVDYFMLTKGYLGKMRHHRLWCHSTDSVMQPNNEPQQAVQNIVQVQSSDW</sequence>
<accession>A0A4C1Z560</accession>